<evidence type="ECO:0000256" key="1">
    <source>
        <dbReference type="ARBA" id="ARBA00024353"/>
    </source>
</evidence>
<evidence type="ECO:0000313" key="6">
    <source>
        <dbReference type="Proteomes" id="UP000271256"/>
    </source>
</evidence>
<protein>
    <recommendedName>
        <fullName evidence="2">Anti-sigma-W factor RsiW</fullName>
    </recommendedName>
</protein>
<evidence type="ECO:0000313" key="5">
    <source>
        <dbReference type="EMBL" id="RKO65643.1"/>
    </source>
</evidence>
<dbReference type="InterPro" id="IPR041916">
    <property type="entry name" value="Anti_sigma_zinc_sf"/>
</dbReference>
<accession>A0A494WSE0</accession>
<dbReference type="Gene3D" id="1.10.10.1320">
    <property type="entry name" value="Anti-sigma factor, zinc-finger domain"/>
    <property type="match status" value="1"/>
</dbReference>
<dbReference type="EMBL" id="RBWE01000001">
    <property type="protein sequence ID" value="RKO65643.1"/>
    <property type="molecule type" value="Genomic_DNA"/>
</dbReference>
<organism evidence="5 6">
    <name type="scientific">Desulfofundulus salinus</name>
    <dbReference type="NCBI Taxonomy" id="2419843"/>
    <lineage>
        <taxon>Bacteria</taxon>
        <taxon>Bacillati</taxon>
        <taxon>Bacillota</taxon>
        <taxon>Clostridia</taxon>
        <taxon>Eubacteriales</taxon>
        <taxon>Peptococcaceae</taxon>
        <taxon>Desulfofundulus</taxon>
    </lineage>
</organism>
<feature type="compositionally biased region" description="Basic and acidic residues" evidence="3">
    <location>
        <begin position="233"/>
        <end position="264"/>
    </location>
</feature>
<feature type="region of interest" description="Disordered" evidence="3">
    <location>
        <begin position="203"/>
        <end position="293"/>
    </location>
</feature>
<gene>
    <name evidence="5" type="ORF">D7024_00785</name>
</gene>
<evidence type="ECO:0000259" key="4">
    <source>
        <dbReference type="Pfam" id="PF13490"/>
    </source>
</evidence>
<comment type="caution">
    <text evidence="5">The sequence shown here is derived from an EMBL/GenBank/DDBJ whole genome shotgun (WGS) entry which is preliminary data.</text>
</comment>
<name>A0A494WSE0_9FIRM</name>
<reference evidence="5 6" key="1">
    <citation type="submission" date="2018-10" db="EMBL/GenBank/DDBJ databases">
        <authorList>
            <person name="Grouzdev D.S."/>
            <person name="Krutkina M.S."/>
            <person name="Tourova T.P."/>
            <person name="Nazina T.N."/>
        </authorList>
    </citation>
    <scope>NUCLEOTIDE SEQUENCE [LARGE SCALE GENOMIC DNA]</scope>
    <source>
        <strain evidence="5 6">435</strain>
    </source>
</reference>
<feature type="compositionally biased region" description="Polar residues" evidence="3">
    <location>
        <begin position="203"/>
        <end position="212"/>
    </location>
</feature>
<dbReference type="InterPro" id="IPR027383">
    <property type="entry name" value="Znf_put"/>
</dbReference>
<evidence type="ECO:0000256" key="3">
    <source>
        <dbReference type="SAM" id="MobiDB-lite"/>
    </source>
</evidence>
<comment type="similarity">
    <text evidence="1">Belongs to the zinc-associated anti-sigma factor (ZAS) superfamily. Anti-sigma-W factor family.</text>
</comment>
<keyword evidence="6" id="KW-1185">Reference proteome</keyword>
<dbReference type="Proteomes" id="UP000271256">
    <property type="component" value="Unassembled WGS sequence"/>
</dbReference>
<proteinExistence type="inferred from homology"/>
<sequence length="462" mass="49674">MPFRGMWMRDKKVNTMKCREARQLFYPWLDGELAKEEARRLQEHLRECPACAGELADWQAITLALRGMSRAVAPPEGFSAQVMSRLKESLSAQEAYSASEASAGPEVPARHVHKAAEPAAAGGLPGAKVFPAAQAGDFGRKKGHTARIWTPGRWWQGLSGTWRKGVAAAAAAVILLAGSASFAARYWWPPAGLNGLPVVVDNSGQSEQTPGSGNAIVKTDKPGGDVPANSNNEPRETQTPGERENAPAGPRDRVDKTNNDDNRFHVPAAPGRAANGEGQKSRPEQPRQSDNKQGVAIAANTGQSVSSKAGSGVAIEPRVFLNQTRTIESTLLKVQVADLQAAKKTLLAAAGGSSYQSFGRQRVDGHTVEILRFVVPVERATSFTATASGLGRVMDRQQQSQDISQQFASTLDRYQALIAKRNQTTDGAEADALDQQIKSLEQQLAAWDQEAGQQVVVVWLQE</sequence>
<feature type="compositionally biased region" description="Basic and acidic residues" evidence="3">
    <location>
        <begin position="279"/>
        <end position="290"/>
    </location>
</feature>
<dbReference type="AlphaFoldDB" id="A0A494WSE0"/>
<feature type="domain" description="Putative zinc-finger" evidence="4">
    <location>
        <begin position="18"/>
        <end position="52"/>
    </location>
</feature>
<evidence type="ECO:0000256" key="2">
    <source>
        <dbReference type="ARBA" id="ARBA00024438"/>
    </source>
</evidence>
<dbReference type="Pfam" id="PF13490">
    <property type="entry name" value="zf-HC2"/>
    <property type="match status" value="1"/>
</dbReference>